<dbReference type="InterPro" id="IPR003425">
    <property type="entry name" value="CCB3/YggT"/>
</dbReference>
<keyword evidence="2" id="KW-0812">Transmembrane</keyword>
<dbReference type="PANTHER" id="PTHR33219">
    <property type="entry name" value="YLMG HOMOLOG PROTEIN 2, CHLOROPLASTIC"/>
    <property type="match status" value="1"/>
</dbReference>
<dbReference type="STRING" id="549.BEE12_03395"/>
<protein>
    <submittedName>
        <fullName evidence="3">YGGT family</fullName>
    </submittedName>
</protein>
<evidence type="ECO:0000313" key="4">
    <source>
        <dbReference type="Proteomes" id="UP000254640"/>
    </source>
</evidence>
<evidence type="ECO:0000313" key="3">
    <source>
        <dbReference type="EMBL" id="SUB15144.1"/>
    </source>
</evidence>
<dbReference type="AlphaFoldDB" id="A0A379AB55"/>
<sequence length="72" mass="8143">MIIIRSLMSWISQGRGPVDYLLVQLTEPMMAPVRRILPAMGGIDFSAMIVILVLYALNFLGMDLFPGLWYLL</sequence>
<proteinExistence type="inferred from homology"/>
<name>A0A379AB55_ENTAG</name>
<dbReference type="PANTHER" id="PTHR33219:SF14">
    <property type="entry name" value="PROTEIN COFACTOR ASSEMBLY OF COMPLEX C SUBUNIT B CCB3, CHLOROPLASTIC-RELATED"/>
    <property type="match status" value="1"/>
</dbReference>
<organism evidence="3 4">
    <name type="scientific">Enterobacter agglomerans</name>
    <name type="common">Erwinia herbicola</name>
    <name type="synonym">Pantoea agglomerans</name>
    <dbReference type="NCBI Taxonomy" id="549"/>
    <lineage>
        <taxon>Bacteria</taxon>
        <taxon>Pseudomonadati</taxon>
        <taxon>Pseudomonadota</taxon>
        <taxon>Gammaproteobacteria</taxon>
        <taxon>Enterobacterales</taxon>
        <taxon>Erwiniaceae</taxon>
        <taxon>Pantoea</taxon>
        <taxon>Pantoea agglomerans group</taxon>
    </lineage>
</organism>
<feature type="transmembrane region" description="Helical" evidence="2">
    <location>
        <begin position="36"/>
        <end position="57"/>
    </location>
</feature>
<dbReference type="EMBL" id="UGSO01000001">
    <property type="protein sequence ID" value="SUB15144.1"/>
    <property type="molecule type" value="Genomic_DNA"/>
</dbReference>
<reference evidence="3 4" key="1">
    <citation type="submission" date="2018-06" db="EMBL/GenBank/DDBJ databases">
        <authorList>
            <consortium name="Pathogen Informatics"/>
            <person name="Doyle S."/>
        </authorList>
    </citation>
    <scope>NUCLEOTIDE SEQUENCE [LARGE SCALE GENOMIC DNA]</scope>
    <source>
        <strain evidence="3 4">NCTC9381</strain>
    </source>
</reference>
<keyword evidence="2" id="KW-1133">Transmembrane helix</keyword>
<dbReference type="Pfam" id="PF02325">
    <property type="entry name" value="CCB3_YggT"/>
    <property type="match status" value="1"/>
</dbReference>
<evidence type="ECO:0000256" key="2">
    <source>
        <dbReference type="SAM" id="Phobius"/>
    </source>
</evidence>
<comment type="similarity">
    <text evidence="1">Belongs to the YggT family.</text>
</comment>
<evidence type="ECO:0000256" key="1">
    <source>
        <dbReference type="ARBA" id="ARBA00010894"/>
    </source>
</evidence>
<dbReference type="Proteomes" id="UP000254640">
    <property type="component" value="Unassembled WGS sequence"/>
</dbReference>
<gene>
    <name evidence="3" type="ORF">NCTC9381_01010</name>
</gene>
<keyword evidence="2" id="KW-0472">Membrane</keyword>
<keyword evidence="4" id="KW-1185">Reference proteome</keyword>
<dbReference type="GO" id="GO:0016020">
    <property type="term" value="C:membrane"/>
    <property type="evidence" value="ECO:0007669"/>
    <property type="project" value="InterPro"/>
</dbReference>
<accession>A0A379AB55</accession>